<dbReference type="InterPro" id="IPR006563">
    <property type="entry name" value="POX_dom"/>
</dbReference>
<dbReference type="InterPro" id="IPR008422">
    <property type="entry name" value="KN_HD"/>
</dbReference>
<keyword evidence="3" id="KW-0805">Transcription regulation</keyword>
<dbReference type="SMART" id="SM00574">
    <property type="entry name" value="POX"/>
    <property type="match status" value="1"/>
</dbReference>
<keyword evidence="10" id="KW-0812">Transmembrane</keyword>
<dbReference type="Proteomes" id="UP001359559">
    <property type="component" value="Unassembled WGS sequence"/>
</dbReference>
<feature type="domain" description="Homeobox" evidence="11">
    <location>
        <begin position="432"/>
        <end position="473"/>
    </location>
</feature>
<dbReference type="AlphaFoldDB" id="A0AAN9K847"/>
<evidence type="ECO:0000259" key="11">
    <source>
        <dbReference type="PROSITE" id="PS50071"/>
    </source>
</evidence>
<dbReference type="Pfam" id="PF07526">
    <property type="entry name" value="POX"/>
    <property type="match status" value="1"/>
</dbReference>
<dbReference type="SMART" id="SM00389">
    <property type="entry name" value="HOX"/>
    <property type="match status" value="1"/>
</dbReference>
<dbReference type="GO" id="GO:0005634">
    <property type="term" value="C:nucleus"/>
    <property type="evidence" value="ECO:0007669"/>
    <property type="project" value="UniProtKB-SubCell"/>
</dbReference>
<evidence type="ECO:0000256" key="3">
    <source>
        <dbReference type="ARBA" id="ARBA00023015"/>
    </source>
</evidence>
<comment type="similarity">
    <text evidence="2">Belongs to the TALE/BELL homeobox family.</text>
</comment>
<keyword evidence="7 8" id="KW-0539">Nucleus</keyword>
<dbReference type="Gene3D" id="1.10.10.60">
    <property type="entry name" value="Homeodomain-like"/>
    <property type="match status" value="1"/>
</dbReference>
<sequence>MRKKKKERRGNSNKYDVNVLILVSKFMACLVVCGSYKGRLRKKKGTKNCKGYKEPRQELDAYGSSIMNNNNVTFPEALGAFPSIESIGDRISRSVDLVQGSVVGQGSEISHTRHLMDLLGAAAAASHSNHHHHHQQQPQGLSLSLGSHMLVPSDDYRHHQTLNPALMNPNYFMSLSGQEPREPCCNPAVEHLTSDYFFTNASATFASASSANAPLNRSPPTSFGAPESFASIIGNSRYLKPVQSLLEDLVDVGGNVVDRINEKYAEKFFHRGGSRTLSSELKAELRNNGPLLADKHEQHMKIAKLIALLDEVESRCEKYYHQMEEVVSSFEVIAGIGAAKCYTGLALQAMSRHFCSLRDAILSQINAEKRKLFQDLPKISSGLSQLSLFDRDSRQSRMSLQQLGVIQSQRQVWRPIRGLPETSVAILRSWLFEHFLHPYPNDSEKLMLASQTGLTKNQVSNWFINARVRLWKPMIEEMYKEEFGDSSEDSNQAGNNYLTREDTTDCVED</sequence>
<evidence type="ECO:0000256" key="10">
    <source>
        <dbReference type="SAM" id="Phobius"/>
    </source>
</evidence>
<feature type="compositionally biased region" description="Polar residues" evidence="9">
    <location>
        <begin position="489"/>
        <end position="498"/>
    </location>
</feature>
<dbReference type="PROSITE" id="PS50071">
    <property type="entry name" value="HOMEOBOX_2"/>
    <property type="match status" value="1"/>
</dbReference>
<feature type="DNA-binding region" description="Homeobox" evidence="8">
    <location>
        <begin position="434"/>
        <end position="474"/>
    </location>
</feature>
<evidence type="ECO:0000313" key="12">
    <source>
        <dbReference type="EMBL" id="KAK7310929.1"/>
    </source>
</evidence>
<keyword evidence="10" id="KW-0472">Membrane</keyword>
<feature type="transmembrane region" description="Helical" evidence="10">
    <location>
        <begin position="20"/>
        <end position="38"/>
    </location>
</feature>
<reference evidence="12 13" key="1">
    <citation type="submission" date="2024-01" db="EMBL/GenBank/DDBJ databases">
        <title>The genomes of 5 underutilized Papilionoideae crops provide insights into root nodulation and disease resistance.</title>
        <authorList>
            <person name="Yuan L."/>
        </authorList>
    </citation>
    <scope>NUCLEOTIDE SEQUENCE [LARGE SCALE GENOMIC DNA]</scope>
    <source>
        <strain evidence="12">LY-2023</strain>
        <tissue evidence="12">Leaf</tissue>
    </source>
</reference>
<keyword evidence="4 8" id="KW-0238">DNA-binding</keyword>
<gene>
    <name evidence="12" type="ORF">RJT34_08731</name>
</gene>
<evidence type="ECO:0000313" key="13">
    <source>
        <dbReference type="Proteomes" id="UP001359559"/>
    </source>
</evidence>
<feature type="region of interest" description="Disordered" evidence="9">
    <location>
        <begin position="482"/>
        <end position="509"/>
    </location>
</feature>
<dbReference type="Pfam" id="PF05920">
    <property type="entry name" value="Homeobox_KN"/>
    <property type="match status" value="1"/>
</dbReference>
<evidence type="ECO:0000256" key="2">
    <source>
        <dbReference type="ARBA" id="ARBA00006454"/>
    </source>
</evidence>
<evidence type="ECO:0000256" key="7">
    <source>
        <dbReference type="ARBA" id="ARBA00023242"/>
    </source>
</evidence>
<evidence type="ECO:0000256" key="5">
    <source>
        <dbReference type="ARBA" id="ARBA00023155"/>
    </source>
</evidence>
<proteinExistence type="inferred from homology"/>
<keyword evidence="13" id="KW-1185">Reference proteome</keyword>
<keyword evidence="5 8" id="KW-0371">Homeobox</keyword>
<dbReference type="InterPro" id="IPR050224">
    <property type="entry name" value="TALE_homeobox"/>
</dbReference>
<accession>A0AAN9K847</accession>
<dbReference type="PANTHER" id="PTHR11850">
    <property type="entry name" value="HOMEOBOX PROTEIN TRANSCRIPTION FACTORS"/>
    <property type="match status" value="1"/>
</dbReference>
<dbReference type="EMBL" id="JAYKXN010000002">
    <property type="protein sequence ID" value="KAK7310929.1"/>
    <property type="molecule type" value="Genomic_DNA"/>
</dbReference>
<comment type="caution">
    <text evidence="12">The sequence shown here is derived from an EMBL/GenBank/DDBJ whole genome shotgun (WGS) entry which is preliminary data.</text>
</comment>
<organism evidence="12 13">
    <name type="scientific">Clitoria ternatea</name>
    <name type="common">Butterfly pea</name>
    <dbReference type="NCBI Taxonomy" id="43366"/>
    <lineage>
        <taxon>Eukaryota</taxon>
        <taxon>Viridiplantae</taxon>
        <taxon>Streptophyta</taxon>
        <taxon>Embryophyta</taxon>
        <taxon>Tracheophyta</taxon>
        <taxon>Spermatophyta</taxon>
        <taxon>Magnoliopsida</taxon>
        <taxon>eudicotyledons</taxon>
        <taxon>Gunneridae</taxon>
        <taxon>Pentapetalae</taxon>
        <taxon>rosids</taxon>
        <taxon>fabids</taxon>
        <taxon>Fabales</taxon>
        <taxon>Fabaceae</taxon>
        <taxon>Papilionoideae</taxon>
        <taxon>50 kb inversion clade</taxon>
        <taxon>NPAAA clade</taxon>
        <taxon>indigoferoid/millettioid clade</taxon>
        <taxon>Phaseoleae</taxon>
        <taxon>Clitoria</taxon>
    </lineage>
</organism>
<evidence type="ECO:0000256" key="9">
    <source>
        <dbReference type="SAM" id="MobiDB-lite"/>
    </source>
</evidence>
<dbReference type="InterPro" id="IPR009057">
    <property type="entry name" value="Homeodomain-like_sf"/>
</dbReference>
<keyword evidence="6" id="KW-0804">Transcription</keyword>
<comment type="subcellular location">
    <subcellularLocation>
        <location evidence="1 8">Nucleus</location>
    </subcellularLocation>
</comment>
<protein>
    <recommendedName>
        <fullName evidence="11">Homeobox domain-containing protein</fullName>
    </recommendedName>
</protein>
<evidence type="ECO:0000256" key="6">
    <source>
        <dbReference type="ARBA" id="ARBA00023163"/>
    </source>
</evidence>
<dbReference type="SUPFAM" id="SSF46689">
    <property type="entry name" value="Homeodomain-like"/>
    <property type="match status" value="1"/>
</dbReference>
<evidence type="ECO:0000256" key="1">
    <source>
        <dbReference type="ARBA" id="ARBA00004123"/>
    </source>
</evidence>
<dbReference type="GO" id="GO:0003677">
    <property type="term" value="F:DNA binding"/>
    <property type="evidence" value="ECO:0007669"/>
    <property type="project" value="UniProtKB-UniRule"/>
</dbReference>
<dbReference type="GO" id="GO:0006355">
    <property type="term" value="P:regulation of DNA-templated transcription"/>
    <property type="evidence" value="ECO:0007669"/>
    <property type="project" value="InterPro"/>
</dbReference>
<dbReference type="InterPro" id="IPR001356">
    <property type="entry name" value="HD"/>
</dbReference>
<keyword evidence="10" id="KW-1133">Transmembrane helix</keyword>
<evidence type="ECO:0000256" key="8">
    <source>
        <dbReference type="PROSITE-ProRule" id="PRU00108"/>
    </source>
</evidence>
<evidence type="ECO:0000256" key="4">
    <source>
        <dbReference type="ARBA" id="ARBA00023125"/>
    </source>
</evidence>
<name>A0AAN9K847_CLITE</name>
<dbReference type="CDD" id="cd00086">
    <property type="entry name" value="homeodomain"/>
    <property type="match status" value="1"/>
</dbReference>